<keyword evidence="2" id="KW-1185">Reference proteome</keyword>
<evidence type="ECO:0000313" key="2">
    <source>
        <dbReference type="Proteomes" id="UP000235786"/>
    </source>
</evidence>
<dbReference type="Proteomes" id="UP000235786">
    <property type="component" value="Unassembled WGS sequence"/>
</dbReference>
<proteinExistence type="predicted"/>
<reference evidence="1 2" key="1">
    <citation type="submission" date="2016-04" db="EMBL/GenBank/DDBJ databases">
        <title>A degradative enzymes factory behind the ericoid mycorrhizal symbiosis.</title>
        <authorList>
            <consortium name="DOE Joint Genome Institute"/>
            <person name="Martino E."/>
            <person name="Morin E."/>
            <person name="Grelet G."/>
            <person name="Kuo A."/>
            <person name="Kohler A."/>
            <person name="Daghino S."/>
            <person name="Barry K."/>
            <person name="Choi C."/>
            <person name="Cichocki N."/>
            <person name="Clum A."/>
            <person name="Copeland A."/>
            <person name="Hainaut M."/>
            <person name="Haridas S."/>
            <person name="Labutti K."/>
            <person name="Lindquist E."/>
            <person name="Lipzen A."/>
            <person name="Khouja H.-R."/>
            <person name="Murat C."/>
            <person name="Ohm R."/>
            <person name="Olson A."/>
            <person name="Spatafora J."/>
            <person name="Veneault-Fourrey C."/>
            <person name="Henrissat B."/>
            <person name="Grigoriev I."/>
            <person name="Martin F."/>
            <person name="Perotto S."/>
        </authorList>
    </citation>
    <scope>NUCLEOTIDE SEQUENCE [LARGE SCALE GENOMIC DNA]</scope>
    <source>
        <strain evidence="1 2">F</strain>
    </source>
</reference>
<name>A0A2J6SCY0_HYAVF</name>
<dbReference type="EMBL" id="KZ613937">
    <property type="protein sequence ID" value="PMD48621.1"/>
    <property type="molecule type" value="Genomic_DNA"/>
</dbReference>
<protein>
    <submittedName>
        <fullName evidence="1">Uncharacterized protein</fullName>
    </submittedName>
</protein>
<accession>A0A2J6SCY0</accession>
<evidence type="ECO:0000313" key="1">
    <source>
        <dbReference type="EMBL" id="PMD48621.1"/>
    </source>
</evidence>
<sequence length="219" mass="24595">MSATRRAMERRQHHYKIPTAFVNDCPSARPVYFVDLLALSGALRGQPASFFRAWMCRGEKSLASRARQPGGAVFGQTRSCPCCGSSSIHDCAAAKTRQRLEISRPAGVRIKAPSAYLVSCVVLMMVTVRRDEGRALRRKHLRQQLPQLPQLLACACRWTLSFCSLRSHSRPGPRKLTATGSRPARLAKVRPRTSFFKMAFDIGPTRSWTWAWAFCGRTR</sequence>
<organism evidence="1 2">
    <name type="scientific">Hyaloscypha variabilis (strain UAMH 11265 / GT02V1 / F)</name>
    <name type="common">Meliniomyces variabilis</name>
    <dbReference type="NCBI Taxonomy" id="1149755"/>
    <lineage>
        <taxon>Eukaryota</taxon>
        <taxon>Fungi</taxon>
        <taxon>Dikarya</taxon>
        <taxon>Ascomycota</taxon>
        <taxon>Pezizomycotina</taxon>
        <taxon>Leotiomycetes</taxon>
        <taxon>Helotiales</taxon>
        <taxon>Hyaloscyphaceae</taxon>
        <taxon>Hyaloscypha</taxon>
        <taxon>Hyaloscypha variabilis</taxon>
    </lineage>
</organism>
<dbReference type="AlphaFoldDB" id="A0A2J6SCY0"/>
<gene>
    <name evidence="1" type="ORF">L207DRAFT_11785</name>
</gene>